<feature type="transmembrane region" description="Helical" evidence="2">
    <location>
        <begin position="9"/>
        <end position="28"/>
    </location>
</feature>
<accession>A0AAP2DVY7</accession>
<organism evidence="3 4">
    <name type="scientific">Dawidia cretensis</name>
    <dbReference type="NCBI Taxonomy" id="2782350"/>
    <lineage>
        <taxon>Bacteria</taxon>
        <taxon>Pseudomonadati</taxon>
        <taxon>Bacteroidota</taxon>
        <taxon>Cytophagia</taxon>
        <taxon>Cytophagales</taxon>
        <taxon>Chryseotaleaceae</taxon>
        <taxon>Dawidia</taxon>
    </lineage>
</organism>
<keyword evidence="2" id="KW-0812">Transmembrane</keyword>
<dbReference type="EMBL" id="JAHESE010000006">
    <property type="protein sequence ID" value="MBT1708370.1"/>
    <property type="molecule type" value="Genomic_DNA"/>
</dbReference>
<keyword evidence="2" id="KW-1133">Transmembrane helix</keyword>
<keyword evidence="1" id="KW-0175">Coiled coil</keyword>
<dbReference type="RefSeq" id="WP_254083962.1">
    <property type="nucleotide sequence ID" value="NZ_JAHESE010000006.1"/>
</dbReference>
<comment type="caution">
    <text evidence="3">The sequence shown here is derived from an EMBL/GenBank/DDBJ whole genome shotgun (WGS) entry which is preliminary data.</text>
</comment>
<feature type="coiled-coil region" evidence="1">
    <location>
        <begin position="61"/>
        <end position="88"/>
    </location>
</feature>
<name>A0AAP2DVY7_9BACT</name>
<proteinExistence type="predicted"/>
<evidence type="ECO:0000313" key="4">
    <source>
        <dbReference type="Proteomes" id="UP001319080"/>
    </source>
</evidence>
<evidence type="ECO:0000313" key="3">
    <source>
        <dbReference type="EMBL" id="MBT1708370.1"/>
    </source>
</evidence>
<sequence>MKKKRNKMILWIFLAPCLILLSFSIFLFGDMPISSEPPDWSDGLNFLGLFFVSLSLYFIYIQAETQNIRDELNRINALLDEISSLIETIQYSSKTGTDAIILFAKEYVVGGTPHPRVVIDKIQYSICLIRVCLSDLTKINDRTETLRIAQKACLLFYTHLYFTITSLDKEGKCLLVKLEPQYNQFKDQFTDLQKISYYLLRKWNLVGPHHESENFLSLRGEEFGELKDVYRYFN</sequence>
<keyword evidence="4" id="KW-1185">Reference proteome</keyword>
<evidence type="ECO:0000256" key="2">
    <source>
        <dbReference type="SAM" id="Phobius"/>
    </source>
</evidence>
<gene>
    <name evidence="3" type="ORF">KK062_09050</name>
</gene>
<dbReference type="Proteomes" id="UP001319080">
    <property type="component" value="Unassembled WGS sequence"/>
</dbReference>
<reference evidence="3 4" key="1">
    <citation type="submission" date="2021-05" db="EMBL/GenBank/DDBJ databases">
        <title>A Polyphasic approach of four new species of the genus Ohtaekwangia: Ohtaekwangia histidinii sp. nov., Ohtaekwangia cretensis sp. nov., Ohtaekwangia indiensis sp. nov., Ohtaekwangia reichenbachii sp. nov. from diverse environment.</title>
        <authorList>
            <person name="Octaviana S."/>
        </authorList>
    </citation>
    <scope>NUCLEOTIDE SEQUENCE [LARGE SCALE GENOMIC DNA]</scope>
    <source>
        <strain evidence="3 4">PWU5</strain>
    </source>
</reference>
<dbReference type="AlphaFoldDB" id="A0AAP2DVY7"/>
<keyword evidence="2" id="KW-0472">Membrane</keyword>
<evidence type="ECO:0000256" key="1">
    <source>
        <dbReference type="SAM" id="Coils"/>
    </source>
</evidence>
<protein>
    <submittedName>
        <fullName evidence="3">Uncharacterized protein</fullName>
    </submittedName>
</protein>
<feature type="transmembrane region" description="Helical" evidence="2">
    <location>
        <begin position="43"/>
        <end position="61"/>
    </location>
</feature>